<reference evidence="2" key="1">
    <citation type="journal article" date="2016" name="Nat. Commun.">
        <title>The Gonium pectorale genome demonstrates co-option of cell cycle regulation during the evolution of multicellularity.</title>
        <authorList>
            <person name="Hanschen E.R."/>
            <person name="Marriage T.N."/>
            <person name="Ferris P.J."/>
            <person name="Hamaji T."/>
            <person name="Toyoda A."/>
            <person name="Fujiyama A."/>
            <person name="Neme R."/>
            <person name="Noguchi H."/>
            <person name="Minakuchi Y."/>
            <person name="Suzuki M."/>
            <person name="Kawai-Toyooka H."/>
            <person name="Smith D.R."/>
            <person name="Sparks H."/>
            <person name="Anderson J."/>
            <person name="Bakaric R."/>
            <person name="Luria V."/>
            <person name="Karger A."/>
            <person name="Kirschner M.W."/>
            <person name="Durand P.M."/>
            <person name="Michod R.E."/>
            <person name="Nozaki H."/>
            <person name="Olson B.J."/>
        </authorList>
    </citation>
    <scope>NUCLEOTIDE SEQUENCE [LARGE SCALE GENOMIC DNA]</scope>
    <source>
        <strain evidence="2">NIES-2863</strain>
    </source>
</reference>
<gene>
    <name evidence="1" type="ORF">GPECTOR_63g31</name>
</gene>
<proteinExistence type="predicted"/>
<protein>
    <submittedName>
        <fullName evidence="1">Uncharacterized protein</fullName>
    </submittedName>
</protein>
<comment type="caution">
    <text evidence="1">The sequence shown here is derived from an EMBL/GenBank/DDBJ whole genome shotgun (WGS) entry which is preliminary data.</text>
</comment>
<dbReference type="AlphaFoldDB" id="A0A150G4F6"/>
<evidence type="ECO:0000313" key="1">
    <source>
        <dbReference type="EMBL" id="KXZ44704.1"/>
    </source>
</evidence>
<organism evidence="1 2">
    <name type="scientific">Gonium pectorale</name>
    <name type="common">Green alga</name>
    <dbReference type="NCBI Taxonomy" id="33097"/>
    <lineage>
        <taxon>Eukaryota</taxon>
        <taxon>Viridiplantae</taxon>
        <taxon>Chlorophyta</taxon>
        <taxon>core chlorophytes</taxon>
        <taxon>Chlorophyceae</taxon>
        <taxon>CS clade</taxon>
        <taxon>Chlamydomonadales</taxon>
        <taxon>Volvocaceae</taxon>
        <taxon>Gonium</taxon>
    </lineage>
</organism>
<keyword evidence="2" id="KW-1185">Reference proteome</keyword>
<dbReference type="OrthoDB" id="547591at2759"/>
<dbReference type="EMBL" id="LSYV01000064">
    <property type="protein sequence ID" value="KXZ44704.1"/>
    <property type="molecule type" value="Genomic_DNA"/>
</dbReference>
<evidence type="ECO:0000313" key="2">
    <source>
        <dbReference type="Proteomes" id="UP000075714"/>
    </source>
</evidence>
<dbReference type="Proteomes" id="UP000075714">
    <property type="component" value="Unassembled WGS sequence"/>
</dbReference>
<name>A0A150G4F6_GONPE</name>
<sequence length="350" mass="38105">MPKRKRTSSCMLDDEEPDLRILVADREEPLLAHHRVLNLFSQCVKDLPTNADGGPTAWDLRQLVLEGESAPVSGDVVQRYLDLTYSRVDSERGFEAPQSLEAARPLLVFADAVGSSATILGLLEQSLLGVSDLCLHLVVNGGLDVQLQLRERLYTLASPSGLREFKVPTDGNPAHLIPRDDPRLPTHSAAIRAAAASALEEWMYLAGRMRLLALLRVLLGFVKTQLVPWTHGIIPEERSLKRIYSPRVLQCMPHELLLEAFVRDTLTDLPSRVALEGMGVSASMATPADATYRSSLGAQPKAVTLECSGSQTVMHMARGSITLHVRSGGPPPSACAKVVNAVLDQWAQSS</sequence>
<accession>A0A150G4F6</accession>